<sequence>MSCPGLYCGRILLENGKLSDCGSCPLGYRRNATTFICEPCLSSPGLYDWLYFGFVVFIMLILHWFFIDMVSMRRSFSKNVLVLHASAFFEVLISCLLAVLSLSPIGEFTIYSCHSKSLSDWYTLLHNPTPDYGDKVYCTQEAVYPLYTIVFLFYVLSLVSMLLVRPWLCRRYLPRQGKMAIYAAMYFIPILILIHAVIGGLVYYSFPYLLLVISVISCAAHFAVRMEQNIPALIRSTITQPRNIVIVLGHWCLHAYGIISLTQLDKPLMHGLLLLLVPLPALFYIFTVQFTDPNKFYL</sequence>
<dbReference type="EnsemblMetazoa" id="XM_019903256.1">
    <property type="protein sequence ID" value="XP_019758815.1"/>
    <property type="gene ID" value="LOC109536844"/>
</dbReference>
<feature type="transmembrane region" description="Helical" evidence="1">
    <location>
        <begin position="79"/>
        <end position="102"/>
    </location>
</feature>
<dbReference type="InterPro" id="IPR008485">
    <property type="entry name" value="JAMP"/>
</dbReference>
<keyword evidence="1" id="KW-0812">Transmembrane</keyword>
<keyword evidence="3" id="KW-1185">Reference proteome</keyword>
<dbReference type="Proteomes" id="UP000019118">
    <property type="component" value="Unassembled WGS sequence"/>
</dbReference>
<dbReference type="AlphaFoldDB" id="A0AAR5PCL7"/>
<protein>
    <recommendedName>
        <fullName evidence="4">JNK1/MAPK8-associated membrane protein</fullName>
    </recommendedName>
</protein>
<feature type="transmembrane region" description="Helical" evidence="1">
    <location>
        <begin position="144"/>
        <end position="168"/>
    </location>
</feature>
<reference evidence="3" key="1">
    <citation type="journal article" date="2013" name="Genome Biol.">
        <title>Draft genome of the mountain pine beetle, Dendroctonus ponderosae Hopkins, a major forest pest.</title>
        <authorList>
            <person name="Keeling C.I."/>
            <person name="Yuen M.M."/>
            <person name="Liao N.Y."/>
            <person name="Docking T.R."/>
            <person name="Chan S.K."/>
            <person name="Taylor G.A."/>
            <person name="Palmquist D.L."/>
            <person name="Jackman S.D."/>
            <person name="Nguyen A."/>
            <person name="Li M."/>
            <person name="Henderson H."/>
            <person name="Janes J.K."/>
            <person name="Zhao Y."/>
            <person name="Pandoh P."/>
            <person name="Moore R."/>
            <person name="Sperling F.A."/>
            <person name="Huber D.P."/>
            <person name="Birol I."/>
            <person name="Jones S.J."/>
            <person name="Bohlmann J."/>
        </authorList>
    </citation>
    <scope>NUCLEOTIDE SEQUENCE</scope>
</reference>
<feature type="transmembrane region" description="Helical" evidence="1">
    <location>
        <begin position="204"/>
        <end position="224"/>
    </location>
</feature>
<dbReference type="PANTHER" id="PTHR12740">
    <property type="entry name" value="JNK1/MAPK8-ASSOCIATED MEMBRANE PROTEIN"/>
    <property type="match status" value="1"/>
</dbReference>
<evidence type="ECO:0000256" key="1">
    <source>
        <dbReference type="SAM" id="Phobius"/>
    </source>
</evidence>
<dbReference type="GO" id="GO:0031625">
    <property type="term" value="F:ubiquitin protein ligase binding"/>
    <property type="evidence" value="ECO:0007669"/>
    <property type="project" value="TreeGrafter"/>
</dbReference>
<dbReference type="KEGG" id="dpa:109536844"/>
<keyword evidence="1" id="KW-0472">Membrane</keyword>
<dbReference type="GO" id="GO:0006986">
    <property type="term" value="P:response to unfolded protein"/>
    <property type="evidence" value="ECO:0007669"/>
    <property type="project" value="InterPro"/>
</dbReference>
<evidence type="ECO:0000313" key="2">
    <source>
        <dbReference type="EnsemblMetazoa" id="XP_019758815.1"/>
    </source>
</evidence>
<dbReference type="GeneID" id="109536844"/>
<dbReference type="Pfam" id="PF05571">
    <property type="entry name" value="JAMP"/>
    <property type="match status" value="1"/>
</dbReference>
<proteinExistence type="predicted"/>
<dbReference type="GO" id="GO:0036503">
    <property type="term" value="P:ERAD pathway"/>
    <property type="evidence" value="ECO:0007669"/>
    <property type="project" value="TreeGrafter"/>
</dbReference>
<feature type="transmembrane region" description="Helical" evidence="1">
    <location>
        <begin position="49"/>
        <end position="67"/>
    </location>
</feature>
<feature type="transmembrane region" description="Helical" evidence="1">
    <location>
        <begin position="268"/>
        <end position="288"/>
    </location>
</feature>
<dbReference type="PANTHER" id="PTHR12740:SF4">
    <property type="entry name" value="JNK1_MAPK8-ASSOCIATED MEMBRANE PROTEIN"/>
    <property type="match status" value="1"/>
</dbReference>
<feature type="transmembrane region" description="Helical" evidence="1">
    <location>
        <begin position="244"/>
        <end position="262"/>
    </location>
</feature>
<feature type="transmembrane region" description="Helical" evidence="1">
    <location>
        <begin position="180"/>
        <end position="198"/>
    </location>
</feature>
<dbReference type="GO" id="GO:0016020">
    <property type="term" value="C:membrane"/>
    <property type="evidence" value="ECO:0007669"/>
    <property type="project" value="InterPro"/>
</dbReference>
<dbReference type="RefSeq" id="XP_019758815.1">
    <property type="nucleotide sequence ID" value="XM_019903256.2"/>
</dbReference>
<name>A0AAR5PCL7_DENPD</name>
<reference evidence="2" key="2">
    <citation type="submission" date="2024-08" db="UniProtKB">
        <authorList>
            <consortium name="EnsemblMetazoa"/>
        </authorList>
    </citation>
    <scope>IDENTIFICATION</scope>
</reference>
<evidence type="ECO:0000313" key="3">
    <source>
        <dbReference type="Proteomes" id="UP000019118"/>
    </source>
</evidence>
<organism evidence="2 3">
    <name type="scientific">Dendroctonus ponderosae</name>
    <name type="common">Mountain pine beetle</name>
    <dbReference type="NCBI Taxonomy" id="77166"/>
    <lineage>
        <taxon>Eukaryota</taxon>
        <taxon>Metazoa</taxon>
        <taxon>Ecdysozoa</taxon>
        <taxon>Arthropoda</taxon>
        <taxon>Hexapoda</taxon>
        <taxon>Insecta</taxon>
        <taxon>Pterygota</taxon>
        <taxon>Neoptera</taxon>
        <taxon>Endopterygota</taxon>
        <taxon>Coleoptera</taxon>
        <taxon>Polyphaga</taxon>
        <taxon>Cucujiformia</taxon>
        <taxon>Curculionidae</taxon>
        <taxon>Scolytinae</taxon>
        <taxon>Dendroctonus</taxon>
    </lineage>
</organism>
<evidence type="ECO:0008006" key="4">
    <source>
        <dbReference type="Google" id="ProtNLM"/>
    </source>
</evidence>
<accession>A0AAR5PCL7</accession>
<keyword evidence="1" id="KW-1133">Transmembrane helix</keyword>